<keyword evidence="3" id="KW-1185">Reference proteome</keyword>
<evidence type="ECO:0000256" key="1">
    <source>
        <dbReference type="SAM" id="MobiDB-lite"/>
    </source>
</evidence>
<dbReference type="AlphaFoldDB" id="A0ABD2Q932"/>
<dbReference type="EMBL" id="JBJKFK010000625">
    <property type="protein sequence ID" value="KAL3315993.1"/>
    <property type="molecule type" value="Genomic_DNA"/>
</dbReference>
<protein>
    <submittedName>
        <fullName evidence="2">Uncharacterized protein</fullName>
    </submittedName>
</protein>
<dbReference type="Proteomes" id="UP001626550">
    <property type="component" value="Unassembled WGS sequence"/>
</dbReference>
<comment type="caution">
    <text evidence="2">The sequence shown here is derived from an EMBL/GenBank/DDBJ whole genome shotgun (WGS) entry which is preliminary data.</text>
</comment>
<organism evidence="2 3">
    <name type="scientific">Cichlidogyrus casuarinus</name>
    <dbReference type="NCBI Taxonomy" id="1844966"/>
    <lineage>
        <taxon>Eukaryota</taxon>
        <taxon>Metazoa</taxon>
        <taxon>Spiralia</taxon>
        <taxon>Lophotrochozoa</taxon>
        <taxon>Platyhelminthes</taxon>
        <taxon>Monogenea</taxon>
        <taxon>Monopisthocotylea</taxon>
        <taxon>Dactylogyridea</taxon>
        <taxon>Ancyrocephalidae</taxon>
        <taxon>Cichlidogyrus</taxon>
    </lineage>
</organism>
<gene>
    <name evidence="2" type="ORF">Ciccas_005363</name>
</gene>
<evidence type="ECO:0000313" key="2">
    <source>
        <dbReference type="EMBL" id="KAL3315993.1"/>
    </source>
</evidence>
<evidence type="ECO:0000313" key="3">
    <source>
        <dbReference type="Proteomes" id="UP001626550"/>
    </source>
</evidence>
<sequence>MPETGEEPEGDYAADYEAFDGSQMFDEYSSYYDMRAGRGPDDSGPIKRARKRYPIGKPVGLPRKGPPTILKRLSANSSEGVPAPQPQTVRPPPFTSINNKVVINNVPRAQNTQKISAKTQMVTNQPVVKLLSSTNNPVVIKTDIGPIMENPSPVEADAENESGHGPVIISAGSAVRTVIPMLSRAPVRSNVGEPTASELLFGKRATPQSTSAQYSYVPSALPPKFTVASPFGMNLIANQHKKVVLLPSLANGGGGSGAPRVLAVNSVKEPGPGAHNS</sequence>
<accession>A0ABD2Q932</accession>
<proteinExistence type="predicted"/>
<name>A0ABD2Q932_9PLAT</name>
<reference evidence="2 3" key="1">
    <citation type="submission" date="2024-11" db="EMBL/GenBank/DDBJ databases">
        <title>Adaptive evolution of stress response genes in parasites aligns with host niche diversity.</title>
        <authorList>
            <person name="Hahn C."/>
            <person name="Resl P."/>
        </authorList>
    </citation>
    <scope>NUCLEOTIDE SEQUENCE [LARGE SCALE GENOMIC DNA]</scope>
    <source>
        <strain evidence="2">EGGRZ-B1_66</strain>
        <tissue evidence="2">Body</tissue>
    </source>
</reference>
<feature type="region of interest" description="Disordered" evidence="1">
    <location>
        <begin position="35"/>
        <end position="68"/>
    </location>
</feature>
<feature type="compositionally biased region" description="Basic and acidic residues" evidence="1">
    <location>
        <begin position="35"/>
        <end position="45"/>
    </location>
</feature>